<dbReference type="Pfam" id="PF14555">
    <property type="entry name" value="UBA_4"/>
    <property type="match status" value="1"/>
</dbReference>
<evidence type="ECO:0000313" key="2">
    <source>
        <dbReference type="EMBL" id="RMY46950.1"/>
    </source>
</evidence>
<feature type="region of interest" description="Disordered" evidence="1">
    <location>
        <begin position="392"/>
        <end position="548"/>
    </location>
</feature>
<comment type="caution">
    <text evidence="2">The sequence shown here is derived from an EMBL/GenBank/DDBJ whole genome shotgun (WGS) entry which is preliminary data.</text>
</comment>
<dbReference type="Proteomes" id="UP000269539">
    <property type="component" value="Unassembled WGS sequence"/>
</dbReference>
<dbReference type="Gene3D" id="1.10.8.10">
    <property type="entry name" value="DNA helicase RuvA subunit, C-terminal domain"/>
    <property type="match status" value="1"/>
</dbReference>
<sequence length="548" mass="60238">MQLAKQAASQHGQQDQQEVATEKISPVDEKIESPIHYISSPVHYISTHYTGTPHIRSDTTSEPSRSPPPPYHEAIREHEAMAETLRQHSIDPSALLPTQVELFANADYEQKLRLLELWRIVPPSYPLEVHMSRYLRPTSMEDEEASARQRYEIRVQTAAQTLPTTEEEKRMGDPTASEPISPIREAGEPAWPPAARMRVASIAANLAAARSEAEPYIAEGYYRDQPSQATDPVYAAKGGLWQAPSYAAAVQEERRAAQVLPQQQQQQQQQQSAMESQFGMYEQIRNHADWEALNERIAREKLITAASAFAITPQTHTSLHTTPAFATDVHTPTPTSTETPPAVLPQRGPSINMDEQIATFTAFTSATPQQAQQYLSLTDGNVEQAVELFFNSPDLGNQPPAQPTPAAGRDDPITIDDDEDDVQMTGSSAPQGASFEDDEAMARRLQEEMYGSGGGGGGGGGRDDVDPETGVRAPMARTTETLVGPASGDWRDDPEEMNAAIFEQMQRRRQGAASSSRAGIFNQREAPSIWANENEDDPGRRAAMSRAT</sequence>
<feature type="region of interest" description="Disordered" evidence="1">
    <location>
        <begin position="48"/>
        <end position="72"/>
    </location>
</feature>
<feature type="compositionally biased region" description="Low complexity" evidence="1">
    <location>
        <begin position="1"/>
        <end position="17"/>
    </location>
</feature>
<evidence type="ECO:0000256" key="1">
    <source>
        <dbReference type="SAM" id="MobiDB-lite"/>
    </source>
</evidence>
<feature type="non-terminal residue" evidence="2">
    <location>
        <position position="548"/>
    </location>
</feature>
<feature type="compositionally biased region" description="Acidic residues" evidence="1">
    <location>
        <begin position="413"/>
        <end position="422"/>
    </location>
</feature>
<name>A0A3M7C550_HORWE</name>
<dbReference type="InterPro" id="IPR009060">
    <property type="entry name" value="UBA-like_sf"/>
</dbReference>
<reference evidence="2 3" key="1">
    <citation type="journal article" date="2018" name="BMC Genomics">
        <title>Genomic evidence for intraspecific hybridization in a clonal and extremely halotolerant yeast.</title>
        <authorList>
            <person name="Gostincar C."/>
            <person name="Stajich J.E."/>
            <person name="Zupancic J."/>
            <person name="Zalar P."/>
            <person name="Gunde-Cimerman N."/>
        </authorList>
    </citation>
    <scope>NUCLEOTIDE SEQUENCE [LARGE SCALE GENOMIC DNA]</scope>
    <source>
        <strain evidence="2 3">EXF-10513</strain>
    </source>
</reference>
<feature type="region of interest" description="Disordered" evidence="1">
    <location>
        <begin position="161"/>
        <end position="185"/>
    </location>
</feature>
<protein>
    <submittedName>
        <fullName evidence="2">Uncharacterized protein</fullName>
    </submittedName>
</protein>
<gene>
    <name evidence="2" type="ORF">D0864_15163</name>
</gene>
<evidence type="ECO:0000313" key="3">
    <source>
        <dbReference type="Proteomes" id="UP000269539"/>
    </source>
</evidence>
<dbReference type="SUPFAM" id="SSF46934">
    <property type="entry name" value="UBA-like"/>
    <property type="match status" value="1"/>
</dbReference>
<feature type="compositionally biased region" description="Gly residues" evidence="1">
    <location>
        <begin position="451"/>
        <end position="460"/>
    </location>
</feature>
<dbReference type="EMBL" id="QWIO01003122">
    <property type="protein sequence ID" value="RMY46950.1"/>
    <property type="molecule type" value="Genomic_DNA"/>
</dbReference>
<proteinExistence type="predicted"/>
<dbReference type="AlphaFoldDB" id="A0A3M7C550"/>
<organism evidence="2 3">
    <name type="scientific">Hortaea werneckii</name>
    <name type="common">Black yeast</name>
    <name type="synonym">Cladosporium werneckii</name>
    <dbReference type="NCBI Taxonomy" id="91943"/>
    <lineage>
        <taxon>Eukaryota</taxon>
        <taxon>Fungi</taxon>
        <taxon>Dikarya</taxon>
        <taxon>Ascomycota</taxon>
        <taxon>Pezizomycotina</taxon>
        <taxon>Dothideomycetes</taxon>
        <taxon>Dothideomycetidae</taxon>
        <taxon>Mycosphaerellales</taxon>
        <taxon>Teratosphaeriaceae</taxon>
        <taxon>Hortaea</taxon>
    </lineage>
</organism>
<feature type="region of interest" description="Disordered" evidence="1">
    <location>
        <begin position="1"/>
        <end position="26"/>
    </location>
</feature>
<accession>A0A3M7C550</accession>